<name>A0A1J5QL01_9ZZZZ</name>
<dbReference type="EMBL" id="MLJW01001796">
    <property type="protein sequence ID" value="OIQ76701.1"/>
    <property type="molecule type" value="Genomic_DNA"/>
</dbReference>
<dbReference type="NCBIfam" id="TIGR01764">
    <property type="entry name" value="excise"/>
    <property type="match status" value="1"/>
</dbReference>
<reference evidence="3" key="1">
    <citation type="submission" date="2016-10" db="EMBL/GenBank/DDBJ databases">
        <title>Sequence of Gallionella enrichment culture.</title>
        <authorList>
            <person name="Poehlein A."/>
            <person name="Muehling M."/>
            <person name="Daniel R."/>
        </authorList>
    </citation>
    <scope>NUCLEOTIDE SEQUENCE</scope>
</reference>
<evidence type="ECO:0000259" key="2">
    <source>
        <dbReference type="Pfam" id="PF12728"/>
    </source>
</evidence>
<accession>A0A1J5QL01</accession>
<dbReference type="InterPro" id="IPR010093">
    <property type="entry name" value="SinI_DNA-bd"/>
</dbReference>
<feature type="domain" description="Helix-turn-helix" evidence="2">
    <location>
        <begin position="6"/>
        <end position="53"/>
    </location>
</feature>
<evidence type="ECO:0000313" key="3">
    <source>
        <dbReference type="EMBL" id="OIQ76701.1"/>
    </source>
</evidence>
<dbReference type="Pfam" id="PF12728">
    <property type="entry name" value="HTH_17"/>
    <property type="match status" value="1"/>
</dbReference>
<dbReference type="AlphaFoldDB" id="A0A1J5QL01"/>
<proteinExistence type="predicted"/>
<feature type="region of interest" description="Disordered" evidence="1">
    <location>
        <begin position="68"/>
        <end position="94"/>
    </location>
</feature>
<dbReference type="SUPFAM" id="SSF46955">
    <property type="entry name" value="Putative DNA-binding domain"/>
    <property type="match status" value="1"/>
</dbReference>
<organism evidence="3">
    <name type="scientific">mine drainage metagenome</name>
    <dbReference type="NCBI Taxonomy" id="410659"/>
    <lineage>
        <taxon>unclassified sequences</taxon>
        <taxon>metagenomes</taxon>
        <taxon>ecological metagenomes</taxon>
    </lineage>
</organism>
<evidence type="ECO:0000256" key="1">
    <source>
        <dbReference type="SAM" id="MobiDB-lite"/>
    </source>
</evidence>
<sequence length="94" mass="10473">MSDPILTLPEVAVLLKVAEKTVYTMARNGQIPAFKVRGQWRFKLDDIDGWIDKTKATVRSFARSKQYLADGSGPQDRAARGQILGSHQRGERTG</sequence>
<protein>
    <submittedName>
        <fullName evidence="3">Helix-turn-helix domain protein</fullName>
    </submittedName>
</protein>
<gene>
    <name evidence="3" type="ORF">GALL_416120</name>
</gene>
<comment type="caution">
    <text evidence="3">The sequence shown here is derived from an EMBL/GenBank/DDBJ whole genome shotgun (WGS) entry which is preliminary data.</text>
</comment>
<dbReference type="InterPro" id="IPR041657">
    <property type="entry name" value="HTH_17"/>
</dbReference>
<dbReference type="InterPro" id="IPR009061">
    <property type="entry name" value="DNA-bd_dom_put_sf"/>
</dbReference>
<dbReference type="GO" id="GO:0003677">
    <property type="term" value="F:DNA binding"/>
    <property type="evidence" value="ECO:0007669"/>
    <property type="project" value="InterPro"/>
</dbReference>